<evidence type="ECO:0000313" key="4">
    <source>
        <dbReference type="WBParaSite" id="MBELARI_LOCUS18891"/>
    </source>
</evidence>
<keyword evidence="3" id="KW-1185">Reference proteome</keyword>
<proteinExistence type="predicted"/>
<keyword evidence="1" id="KW-0472">Membrane</keyword>
<keyword evidence="1" id="KW-1133">Transmembrane helix</keyword>
<dbReference type="Gene3D" id="1.10.287.70">
    <property type="match status" value="1"/>
</dbReference>
<feature type="transmembrane region" description="Helical" evidence="1">
    <location>
        <begin position="140"/>
        <end position="162"/>
    </location>
</feature>
<dbReference type="Proteomes" id="UP000887575">
    <property type="component" value="Unassembled WGS sequence"/>
</dbReference>
<feature type="transmembrane region" description="Helical" evidence="1">
    <location>
        <begin position="194"/>
        <end position="215"/>
    </location>
</feature>
<dbReference type="SUPFAM" id="SSF53850">
    <property type="entry name" value="Periplasmic binding protein-like II"/>
    <property type="match status" value="1"/>
</dbReference>
<dbReference type="PANTHER" id="PTHR22714">
    <property type="entry name" value="PROTEIN CBG02446-RELATED"/>
    <property type="match status" value="1"/>
</dbReference>
<protein>
    <submittedName>
        <fullName evidence="4">Solute-binding protein family 3/N-terminal domain-containing protein</fullName>
    </submittedName>
</protein>
<dbReference type="AlphaFoldDB" id="A0AAF3EZF1"/>
<dbReference type="Pfam" id="PF00497">
    <property type="entry name" value="SBP_bac_3"/>
    <property type="match status" value="1"/>
</dbReference>
<evidence type="ECO:0000259" key="2">
    <source>
        <dbReference type="Pfam" id="PF00497"/>
    </source>
</evidence>
<keyword evidence="1" id="KW-0812">Transmembrane</keyword>
<organism evidence="3 4">
    <name type="scientific">Mesorhabditis belari</name>
    <dbReference type="NCBI Taxonomy" id="2138241"/>
    <lineage>
        <taxon>Eukaryota</taxon>
        <taxon>Metazoa</taxon>
        <taxon>Ecdysozoa</taxon>
        <taxon>Nematoda</taxon>
        <taxon>Chromadorea</taxon>
        <taxon>Rhabditida</taxon>
        <taxon>Rhabditina</taxon>
        <taxon>Rhabditomorpha</taxon>
        <taxon>Rhabditoidea</taxon>
        <taxon>Rhabditidae</taxon>
        <taxon>Mesorhabditinae</taxon>
        <taxon>Mesorhabditis</taxon>
    </lineage>
</organism>
<dbReference type="WBParaSite" id="MBELARI_LOCUS18891">
    <property type="protein sequence ID" value="MBELARI_LOCUS18891"/>
    <property type="gene ID" value="MBELARI_LOCUS18891"/>
</dbReference>
<dbReference type="InterPro" id="IPR001638">
    <property type="entry name" value="Solute-binding_3/MltF_N"/>
</dbReference>
<feature type="domain" description="Solute-binding protein family 3/N-terminal" evidence="2">
    <location>
        <begin position="74"/>
        <end position="355"/>
    </location>
</feature>
<evidence type="ECO:0000313" key="3">
    <source>
        <dbReference type="Proteomes" id="UP000887575"/>
    </source>
</evidence>
<evidence type="ECO:0000256" key="1">
    <source>
        <dbReference type="SAM" id="Phobius"/>
    </source>
</evidence>
<reference evidence="4" key="1">
    <citation type="submission" date="2024-02" db="UniProtKB">
        <authorList>
            <consortium name="WormBaseParasite"/>
        </authorList>
    </citation>
    <scope>IDENTIFICATION</scope>
</reference>
<dbReference type="Gene3D" id="3.40.190.10">
    <property type="entry name" value="Periplasmic binding protein-like II"/>
    <property type="match status" value="1"/>
</dbReference>
<sequence length="496" mass="56467">MPHSPIGRPIRVGLFEHGSDAFKCFRSLPKHCTKPGAEIEIVAMVMKLLDWDWEVVDTAQVFGTSDFGVLQDNGSYSGLLGLLANEKIDMSGLSIRVTPDRMKFVHFTFPTRYFQQVYIIRKPPDADFRNFIFSTFSLEIWFLLLATIVGVALFRFLVNVFVLKHKGPKSSIASRSLLETYAMMVRQKIPNVDLLSGMIVEATIILVTMVLYIYYQSSMNSKLTAPSLTAIPFRHQSQLIELLEHHKTYLTYFNGLPLLEGSTKKNTRRLKKLSTTNPTVVHSDSEELNAEIKRGGVFFSSYDIEFLPAPISTWNKNEGLTVIRDTTGITSYVAYGFSRKNKALCNQFNKALLRILPGIPRINSNPGYAQKKEAEDLTIKARTTSLSLRRHLEQLFELYMIGMGICIFAFFSERLVDRFWRSRIEQTYVVAEEGTNIERIRDFVRKVSTSTLRRIDRLDSTNTLEISQRGAISELEAIPEDDNDSIFTNDNISSSQ</sequence>
<name>A0AAF3EZF1_9BILA</name>
<dbReference type="PANTHER" id="PTHR22714:SF3">
    <property type="entry name" value="PBPE DOMAIN-CONTAINING PROTEIN"/>
    <property type="match status" value="1"/>
</dbReference>
<accession>A0AAF3EZF1</accession>
<dbReference type="InterPro" id="IPR040128">
    <property type="entry name" value="T25E4.2-like"/>
</dbReference>